<dbReference type="AlphaFoldDB" id="A0A923MMZ6"/>
<reference evidence="1" key="1">
    <citation type="submission" date="2020-08" db="EMBL/GenBank/DDBJ databases">
        <title>Ramlibacter sp. USB13 16S ribosomal RNA gene genome sequencing and assembly.</title>
        <authorList>
            <person name="Kang M."/>
        </authorList>
    </citation>
    <scope>NUCLEOTIDE SEQUENCE</scope>
    <source>
        <strain evidence="1">USB13</strain>
    </source>
</reference>
<dbReference type="RefSeq" id="WP_187075017.1">
    <property type="nucleotide sequence ID" value="NZ_JACORT010000001.1"/>
</dbReference>
<evidence type="ECO:0000313" key="1">
    <source>
        <dbReference type="EMBL" id="MBC5782315.1"/>
    </source>
</evidence>
<keyword evidence="2" id="KW-1185">Reference proteome</keyword>
<dbReference type="Proteomes" id="UP000608513">
    <property type="component" value="Unassembled WGS sequence"/>
</dbReference>
<organism evidence="1 2">
    <name type="scientific">Ramlibacter cellulosilyticus</name>
    <dbReference type="NCBI Taxonomy" id="2764187"/>
    <lineage>
        <taxon>Bacteria</taxon>
        <taxon>Pseudomonadati</taxon>
        <taxon>Pseudomonadota</taxon>
        <taxon>Betaproteobacteria</taxon>
        <taxon>Burkholderiales</taxon>
        <taxon>Comamonadaceae</taxon>
        <taxon>Ramlibacter</taxon>
    </lineage>
</organism>
<protein>
    <submittedName>
        <fullName evidence="1">Uncharacterized protein</fullName>
    </submittedName>
</protein>
<evidence type="ECO:0000313" key="2">
    <source>
        <dbReference type="Proteomes" id="UP000608513"/>
    </source>
</evidence>
<gene>
    <name evidence="1" type="ORF">H8N03_05120</name>
</gene>
<accession>A0A923MMZ6</accession>
<sequence>MPIEKARVLAVPTVTKLGPETEGAVIVGGSHAAIFTTYLTLKARPLAAIQHDASFGRDQAGIAGLAWAEQFGFAMAAVAARSARIGEGADMLERGTISAVNRYAAACKVEPGMTCREAADLLRSASPATATPAPMLETRSEAMVAGARRPIVMVDSIALAQPGDAGGIVLSGSHGGTPSDGYSAKVNPQLVLFNDAGFGADYAGLASLPILEQKGIAAATVSVFTARIGNGRSTYEDGIISAANARALALGAVIGAPAKDFVDAVARQ</sequence>
<dbReference type="EMBL" id="JACORT010000001">
    <property type="protein sequence ID" value="MBC5782315.1"/>
    <property type="molecule type" value="Genomic_DNA"/>
</dbReference>
<proteinExistence type="predicted"/>
<comment type="caution">
    <text evidence="1">The sequence shown here is derived from an EMBL/GenBank/DDBJ whole genome shotgun (WGS) entry which is preliminary data.</text>
</comment>
<name>A0A923MMZ6_9BURK</name>